<organism evidence="2">
    <name type="scientific">uncultured Alphaproteobacteria bacterium</name>
    <dbReference type="NCBI Taxonomy" id="91750"/>
    <lineage>
        <taxon>Bacteria</taxon>
        <taxon>Pseudomonadati</taxon>
        <taxon>Pseudomonadota</taxon>
        <taxon>Alphaproteobacteria</taxon>
        <taxon>environmental samples</taxon>
    </lineage>
</organism>
<dbReference type="AlphaFoldDB" id="A0A212KKB5"/>
<dbReference type="SUPFAM" id="SSF56112">
    <property type="entry name" value="Protein kinase-like (PK-like)"/>
    <property type="match status" value="1"/>
</dbReference>
<keyword evidence="2" id="KW-0808">Transferase</keyword>
<feature type="domain" description="Aminoglycoside phosphotransferase" evidence="1">
    <location>
        <begin position="24"/>
        <end position="260"/>
    </location>
</feature>
<name>A0A212KKB5_9PROT</name>
<dbReference type="Gene3D" id="3.90.1200.10">
    <property type="match status" value="1"/>
</dbReference>
<dbReference type="GO" id="GO:0016740">
    <property type="term" value="F:transferase activity"/>
    <property type="evidence" value="ECO:0007669"/>
    <property type="project" value="UniProtKB-KW"/>
</dbReference>
<dbReference type="EMBL" id="FLUO01000002">
    <property type="protein sequence ID" value="SBW12091.1"/>
    <property type="molecule type" value="Genomic_DNA"/>
</dbReference>
<dbReference type="Pfam" id="PF01636">
    <property type="entry name" value="APH"/>
    <property type="match status" value="1"/>
</dbReference>
<gene>
    <name evidence="2" type="ORF">KL86APRO_20439</name>
</gene>
<accession>A0A212KKB5</accession>
<dbReference type="Gene3D" id="3.30.200.20">
    <property type="entry name" value="Phosphorylase Kinase, domain 1"/>
    <property type="match status" value="1"/>
</dbReference>
<dbReference type="InterPro" id="IPR011009">
    <property type="entry name" value="Kinase-like_dom_sf"/>
</dbReference>
<evidence type="ECO:0000259" key="1">
    <source>
        <dbReference type="Pfam" id="PF01636"/>
    </source>
</evidence>
<dbReference type="InterPro" id="IPR002575">
    <property type="entry name" value="Aminoglycoside_PTrfase"/>
</dbReference>
<evidence type="ECO:0000313" key="2">
    <source>
        <dbReference type="EMBL" id="SBW12091.1"/>
    </source>
</evidence>
<sequence>MNIVSRNEARAAFLAACGWGEAQVSPLAADASFRSYHRVAGAGRVAVLMDAPPPMEDVRPFRAVDARLRALGLSAPEILAEDVTGGFLLLEDFGDGTFTRLLAAGADEAALYDLAVDALIALHRQAEAAEGFADYALPVYDRARYLAEAGLLADWFLPAAGVALSAADRAAYDAAWGEALGALEGQPETLVLRDFHVDNLMRLSGRAGVAACGLLDFQDAVRGPAVYDLMSLLEDARRDLPPALVARGRARYIEAFPALDRERFAAAWAVLAAQRHAKVIGIFTRLCVRDRKPQYLVHIPRVWRLLEAALAHPALGAAAAWFAARVPADARRSPPCPSV</sequence>
<reference evidence="2" key="1">
    <citation type="submission" date="2016-04" db="EMBL/GenBank/DDBJ databases">
        <authorList>
            <person name="Evans L.H."/>
            <person name="Alamgir A."/>
            <person name="Owens N."/>
            <person name="Weber N.D."/>
            <person name="Virtaneva K."/>
            <person name="Barbian K."/>
            <person name="Babar A."/>
            <person name="Rosenke K."/>
        </authorList>
    </citation>
    <scope>NUCLEOTIDE SEQUENCE</scope>
    <source>
        <strain evidence="2">86</strain>
    </source>
</reference>
<proteinExistence type="predicted"/>
<protein>
    <submittedName>
        <fullName evidence="2">Aminoglycoside phosphotransferase</fullName>
    </submittedName>
</protein>